<dbReference type="Proteomes" id="UP000193380">
    <property type="component" value="Unassembled WGS sequence"/>
</dbReference>
<evidence type="ECO:0000256" key="1">
    <source>
        <dbReference type="SAM" id="MobiDB-lite"/>
    </source>
</evidence>
<organism evidence="2 3">
    <name type="scientific">Oncorhynchus mykiss</name>
    <name type="common">Rainbow trout</name>
    <name type="synonym">Salmo gairdneri</name>
    <dbReference type="NCBI Taxonomy" id="8022"/>
    <lineage>
        <taxon>Eukaryota</taxon>
        <taxon>Metazoa</taxon>
        <taxon>Chordata</taxon>
        <taxon>Craniata</taxon>
        <taxon>Vertebrata</taxon>
        <taxon>Euteleostomi</taxon>
        <taxon>Actinopterygii</taxon>
        <taxon>Neopterygii</taxon>
        <taxon>Teleostei</taxon>
        <taxon>Protacanthopterygii</taxon>
        <taxon>Salmoniformes</taxon>
        <taxon>Salmonidae</taxon>
        <taxon>Salmoninae</taxon>
        <taxon>Oncorhynchus</taxon>
    </lineage>
</organism>
<feature type="region of interest" description="Disordered" evidence="1">
    <location>
        <begin position="172"/>
        <end position="209"/>
    </location>
</feature>
<protein>
    <submittedName>
        <fullName evidence="2">Uncharacterized protein</fullName>
    </submittedName>
</protein>
<dbReference type="InterPro" id="IPR006624">
    <property type="entry name" value="Beta-propeller_rpt_TECPR"/>
</dbReference>
<evidence type="ECO:0000313" key="2">
    <source>
        <dbReference type="EMBL" id="CDQ83773.1"/>
    </source>
</evidence>
<gene>
    <name evidence="2" type="ORF">GSONMT00043157001</name>
</gene>
<dbReference type="GO" id="GO:0000421">
    <property type="term" value="C:autophagosome membrane"/>
    <property type="evidence" value="ECO:0007669"/>
    <property type="project" value="TreeGrafter"/>
</dbReference>
<dbReference type="SMART" id="SM00706">
    <property type="entry name" value="TECPR"/>
    <property type="match status" value="2"/>
</dbReference>
<dbReference type="EMBL" id="FR906250">
    <property type="protein sequence ID" value="CDQ83773.1"/>
    <property type="molecule type" value="Genomic_DNA"/>
</dbReference>
<reference evidence="2" key="2">
    <citation type="submission" date="2014-03" db="EMBL/GenBank/DDBJ databases">
        <authorList>
            <person name="Genoscope - CEA"/>
        </authorList>
    </citation>
    <scope>NUCLEOTIDE SEQUENCE</scope>
</reference>
<evidence type="ECO:0000313" key="3">
    <source>
        <dbReference type="Proteomes" id="UP000193380"/>
    </source>
</evidence>
<proteinExistence type="predicted"/>
<dbReference type="GO" id="GO:0005765">
    <property type="term" value="C:lysosomal membrane"/>
    <property type="evidence" value="ECO:0007669"/>
    <property type="project" value="TreeGrafter"/>
</dbReference>
<sequence>MHSHFTPTYMYILPPLTCTISWPVLTLIVVSQLVLVVLCHCPAGECWYHIPSPPKQSLRQLSVGRTSVYAVDENSNLWYRQGLTPSYPQGSAWELLSNNVTKVSVGPLDQVWVIADWVPGCPSELSVPGAVCHRLGVGPMQPKGQSWDYGIGGGWQHISVRGNSTEALRATPALTGSTPRSPLPARPVLTGSTPRSPLPARPALLDPPP</sequence>
<reference evidence="2" key="1">
    <citation type="journal article" date="2014" name="Nat. Commun.">
        <title>The rainbow trout genome provides novel insights into evolution after whole-genome duplication in vertebrates.</title>
        <authorList>
            <person name="Berthelot C."/>
            <person name="Brunet F."/>
            <person name="Chalopin D."/>
            <person name="Juanchich A."/>
            <person name="Bernard M."/>
            <person name="Noel B."/>
            <person name="Bento P."/>
            <person name="Da Silva C."/>
            <person name="Labadie K."/>
            <person name="Alberti A."/>
            <person name="Aury J.M."/>
            <person name="Louis A."/>
            <person name="Dehais P."/>
            <person name="Bardou P."/>
            <person name="Montfort J."/>
            <person name="Klopp C."/>
            <person name="Cabau C."/>
            <person name="Gaspin C."/>
            <person name="Thorgaard G.H."/>
            <person name="Boussaha M."/>
            <person name="Quillet E."/>
            <person name="Guyomard R."/>
            <person name="Galiana D."/>
            <person name="Bobe J."/>
            <person name="Volff J.N."/>
            <person name="Genet C."/>
            <person name="Wincker P."/>
            <person name="Jaillon O."/>
            <person name="Roest Crollius H."/>
            <person name="Guiguen Y."/>
        </authorList>
    </citation>
    <scope>NUCLEOTIDE SEQUENCE [LARGE SCALE GENOMIC DNA]</scope>
</reference>
<dbReference type="Pfam" id="PF06462">
    <property type="entry name" value="Hyd_WA"/>
    <property type="match status" value="2"/>
</dbReference>
<dbReference type="InterPro" id="IPR051513">
    <property type="entry name" value="Tectonin_beta-prop"/>
</dbReference>
<dbReference type="AlphaFoldDB" id="A0A060XVV5"/>
<dbReference type="PANTHER" id="PTHR23250">
    <property type="entry name" value="DYSFERLIN-RELATED"/>
    <property type="match status" value="1"/>
</dbReference>
<dbReference type="STRING" id="8022.A0A060XVV5"/>
<name>A0A060XVV5_ONCMY</name>
<accession>A0A060XVV5</accession>
<dbReference type="PANTHER" id="PTHR23250:SF10">
    <property type="entry name" value="TECTONIN BETA-PROPELLER REPEAT-CONTAINING 1B"/>
    <property type="match status" value="1"/>
</dbReference>
<dbReference type="GO" id="GO:0097352">
    <property type="term" value="P:autophagosome maturation"/>
    <property type="evidence" value="ECO:0007669"/>
    <property type="project" value="TreeGrafter"/>
</dbReference>
<feature type="compositionally biased region" description="Pro residues" evidence="1">
    <location>
        <begin position="196"/>
        <end position="209"/>
    </location>
</feature>
<dbReference type="GO" id="GO:0032266">
    <property type="term" value="F:phosphatidylinositol-3-phosphate binding"/>
    <property type="evidence" value="ECO:0007669"/>
    <property type="project" value="TreeGrafter"/>
</dbReference>
<dbReference type="PaxDb" id="8022-A0A060XVV5"/>